<dbReference type="PhylomeDB" id="A4WJP0"/>
<dbReference type="Proteomes" id="UP000001567">
    <property type="component" value="Chromosome"/>
</dbReference>
<evidence type="ECO:0000313" key="3">
    <source>
        <dbReference type="Proteomes" id="UP000001567"/>
    </source>
</evidence>
<sequence length="347" mass="39501">MGDKYLSIALNRHVERIRLRLTSSLQVEFADREQALRRMEEWADRGMGVVEVVFGPEGCGKTAWLRQSAVLLKELGYHVIYVDPLNTYFEAYTDVKEVAKRLAEAAAEVLGEAKVKLASLAIVLAKELIRRRRGKVAVLADDVFQAIGLSEAVAYVKALLNLIEYPPASYERVVAVIATSEGVTKREIGRHRWAYLTPMWNMPREGFRQLFDQIPGEKPLFEEVWKITGGNPKLLGELYEAGWDVNRVVGRLIKGRGLVPGFIDKWRPWLKKAVEDPDVLWSPEAPMQLIEELEAKNLIMYFLPERDPWFWAGEVPPEKDLELGIGSRVAWQTPLHREAVRRALEGT</sequence>
<dbReference type="EMBL" id="CP000660">
    <property type="protein sequence ID" value="ABP50607.1"/>
    <property type="molecule type" value="Genomic_DNA"/>
</dbReference>
<dbReference type="HOGENOM" id="CLU_070505_0_0_2"/>
<dbReference type="SUPFAM" id="SSF52540">
    <property type="entry name" value="P-loop containing nucleoside triphosphate hydrolases"/>
    <property type="match status" value="1"/>
</dbReference>
<accession>A4WJP0</accession>
<evidence type="ECO:0000313" key="2">
    <source>
        <dbReference type="EMBL" id="ABP50607.1"/>
    </source>
</evidence>
<gene>
    <name evidence="2" type="ordered locus">Pars_1029</name>
</gene>
<dbReference type="Gene3D" id="3.40.50.300">
    <property type="entry name" value="P-loop containing nucleotide triphosphate hydrolases"/>
    <property type="match status" value="1"/>
</dbReference>
<evidence type="ECO:0000259" key="1">
    <source>
        <dbReference type="Pfam" id="PF01637"/>
    </source>
</evidence>
<reference evidence="2 3" key="1">
    <citation type="submission" date="2007-04" db="EMBL/GenBank/DDBJ databases">
        <title>Complete sequence of Pyrobaculum arsenaticum DSM 13514.</title>
        <authorList>
            <consortium name="US DOE Joint Genome Institute"/>
            <person name="Copeland A."/>
            <person name="Lucas S."/>
            <person name="Lapidus A."/>
            <person name="Barry K."/>
            <person name="Glavina del Rio T."/>
            <person name="Dalin E."/>
            <person name="Tice H."/>
            <person name="Pitluck S."/>
            <person name="Chain P."/>
            <person name="Malfatti S."/>
            <person name="Shin M."/>
            <person name="Vergez L."/>
            <person name="Schmutz J."/>
            <person name="Larimer F."/>
            <person name="Land M."/>
            <person name="Hauser L."/>
            <person name="Kyrpides N."/>
            <person name="Mikhailova N."/>
            <person name="Cozen A.E."/>
            <person name="Fitz-Gibbon S.T."/>
            <person name="House C.H."/>
            <person name="Saltikov C."/>
            <person name="Lowe T.M."/>
            <person name="Richardson P."/>
        </authorList>
    </citation>
    <scope>NUCLEOTIDE SEQUENCE [LARGE SCALE GENOMIC DNA]</scope>
    <source>
        <strain evidence="3">ATCC 700994 / DSM 13514 / JCM 11321 / PZ6</strain>
    </source>
</reference>
<organism evidence="2 3">
    <name type="scientific">Pyrobaculum arsenaticum (strain DSM 13514 / JCM 11321 / PZ6)</name>
    <dbReference type="NCBI Taxonomy" id="340102"/>
    <lineage>
        <taxon>Archaea</taxon>
        <taxon>Thermoproteota</taxon>
        <taxon>Thermoprotei</taxon>
        <taxon>Thermoproteales</taxon>
        <taxon>Thermoproteaceae</taxon>
        <taxon>Pyrobaculum</taxon>
    </lineage>
</organism>
<dbReference type="AlphaFoldDB" id="A4WJP0"/>
<dbReference type="Pfam" id="PF01637">
    <property type="entry name" value="ATPase_2"/>
    <property type="match status" value="1"/>
</dbReference>
<feature type="domain" description="ATPase" evidence="1">
    <location>
        <begin position="29"/>
        <end position="238"/>
    </location>
</feature>
<protein>
    <recommendedName>
        <fullName evidence="1">ATPase domain-containing protein</fullName>
    </recommendedName>
</protein>
<name>A4WJP0_PYRAR</name>
<dbReference type="InterPro" id="IPR011579">
    <property type="entry name" value="ATPase_dom"/>
</dbReference>
<dbReference type="GO" id="GO:0005524">
    <property type="term" value="F:ATP binding"/>
    <property type="evidence" value="ECO:0007669"/>
    <property type="project" value="InterPro"/>
</dbReference>
<dbReference type="KEGG" id="pas:Pars_1029"/>
<dbReference type="InterPro" id="IPR027417">
    <property type="entry name" value="P-loop_NTPase"/>
</dbReference>
<proteinExistence type="predicted"/>